<protein>
    <submittedName>
        <fullName evidence="2">Uncharacterized protein</fullName>
    </submittedName>
</protein>
<feature type="signal peptide" evidence="1">
    <location>
        <begin position="1"/>
        <end position="18"/>
    </location>
</feature>
<sequence>MMRIQVTIMAMITTRAMAAIINTKGDIGRASAITMNPKKGC</sequence>
<proteinExistence type="predicted"/>
<feature type="chain" id="PRO_5045986370" evidence="1">
    <location>
        <begin position="19"/>
        <end position="41"/>
    </location>
</feature>
<evidence type="ECO:0000313" key="2">
    <source>
        <dbReference type="EMBL" id="GHO53953.1"/>
    </source>
</evidence>
<evidence type="ECO:0000256" key="1">
    <source>
        <dbReference type="SAM" id="SignalP"/>
    </source>
</evidence>
<comment type="caution">
    <text evidence="2">The sequence shown here is derived from an EMBL/GenBank/DDBJ whole genome shotgun (WGS) entry which is preliminary data.</text>
</comment>
<organism evidence="2 3">
    <name type="scientific">Ktedonobacter robiniae</name>
    <dbReference type="NCBI Taxonomy" id="2778365"/>
    <lineage>
        <taxon>Bacteria</taxon>
        <taxon>Bacillati</taxon>
        <taxon>Chloroflexota</taxon>
        <taxon>Ktedonobacteria</taxon>
        <taxon>Ktedonobacterales</taxon>
        <taxon>Ktedonobacteraceae</taxon>
        <taxon>Ktedonobacter</taxon>
    </lineage>
</organism>
<evidence type="ECO:0000313" key="3">
    <source>
        <dbReference type="Proteomes" id="UP000654345"/>
    </source>
</evidence>
<name>A0ABQ3UMM7_9CHLR</name>
<accession>A0ABQ3UMM7</accession>
<keyword evidence="1" id="KW-0732">Signal</keyword>
<dbReference type="EMBL" id="BNJG01000001">
    <property type="protein sequence ID" value="GHO53953.1"/>
    <property type="molecule type" value="Genomic_DNA"/>
</dbReference>
<keyword evidence="3" id="KW-1185">Reference proteome</keyword>
<dbReference type="Proteomes" id="UP000654345">
    <property type="component" value="Unassembled WGS sequence"/>
</dbReference>
<reference evidence="2 3" key="1">
    <citation type="journal article" date="2021" name="Int. J. Syst. Evol. Microbiol.">
        <title>Reticulibacter mediterranei gen. nov., sp. nov., within the new family Reticulibacteraceae fam. nov., and Ktedonospora formicarum gen. nov., sp. nov., Ktedonobacter robiniae sp. nov., Dictyobacter formicarum sp. nov. and Dictyobacter arantiisoli sp. nov., belonging to the class Ktedonobacteria.</title>
        <authorList>
            <person name="Yabe S."/>
            <person name="Zheng Y."/>
            <person name="Wang C.M."/>
            <person name="Sakai Y."/>
            <person name="Abe K."/>
            <person name="Yokota A."/>
            <person name="Donadio S."/>
            <person name="Cavaletti L."/>
            <person name="Monciardini P."/>
        </authorList>
    </citation>
    <scope>NUCLEOTIDE SEQUENCE [LARGE SCALE GENOMIC DNA]</scope>
    <source>
        <strain evidence="2 3">SOSP1-30</strain>
    </source>
</reference>
<gene>
    <name evidence="2" type="ORF">KSB_24280</name>
</gene>